<evidence type="ECO:0000256" key="1">
    <source>
        <dbReference type="SAM" id="MobiDB-lite"/>
    </source>
</evidence>
<protein>
    <submittedName>
        <fullName evidence="2">Uncharacterized protein</fullName>
    </submittedName>
</protein>
<reference evidence="2 3" key="1">
    <citation type="journal article" date="2011" name="J. Bacteriol.">
        <title>Complete genome sequence of Burkholderia rhizoxinica, an endosymbiont of Rhizopus microsporus.</title>
        <authorList>
            <person name="Lackner G."/>
            <person name="Moebius N."/>
            <person name="Partida-Martinez L."/>
            <person name="Hertweck C."/>
        </authorList>
    </citation>
    <scope>NUCLEOTIDE SEQUENCE [LARGE SCALE GENOMIC DNA]</scope>
    <source>
        <strain evidence="3">DSM 19002 / CIP 109453 / HKI 454</strain>
        <plasmid evidence="2 3">pBRH01</plasmid>
    </source>
</reference>
<keyword evidence="2" id="KW-0614">Plasmid</keyword>
<dbReference type="Proteomes" id="UP000007437">
    <property type="component" value="Plasmid pBRH01"/>
</dbReference>
<proteinExistence type="predicted"/>
<dbReference type="KEGG" id="brh:RBRH_00564"/>
<sequence length="93" mass="9474">MKCDESGSADSDAGSTHVPADTFPSAGIAFWCQGTGLVVSAVDRRQLASPTLWRMLEAARRSLQGAACAAAAPGSDGGDGHASDESPVRSRDP</sequence>
<organism evidence="2 3">
    <name type="scientific">Mycetohabitans rhizoxinica (strain DSM 19002 / CIP 109453 / HKI 454)</name>
    <name type="common">Paraburkholderia rhizoxinica</name>
    <dbReference type="NCBI Taxonomy" id="882378"/>
    <lineage>
        <taxon>Bacteria</taxon>
        <taxon>Pseudomonadati</taxon>
        <taxon>Pseudomonadota</taxon>
        <taxon>Betaproteobacteria</taxon>
        <taxon>Burkholderiales</taxon>
        <taxon>Burkholderiaceae</taxon>
        <taxon>Mycetohabitans</taxon>
    </lineage>
</organism>
<evidence type="ECO:0000313" key="3">
    <source>
        <dbReference type="Proteomes" id="UP000007437"/>
    </source>
</evidence>
<geneLocation type="plasmid" evidence="2 3">
    <name>pBRH01</name>
</geneLocation>
<dbReference type="AlphaFoldDB" id="E5AU68"/>
<dbReference type="HOGENOM" id="CLU_2394194_0_0_4"/>
<dbReference type="EMBL" id="FR687360">
    <property type="protein sequence ID" value="CBW76642.1"/>
    <property type="molecule type" value="Genomic_DNA"/>
</dbReference>
<feature type="compositionally biased region" description="Basic and acidic residues" evidence="1">
    <location>
        <begin position="78"/>
        <end position="93"/>
    </location>
</feature>
<accession>E5AU68</accession>
<name>E5AU68_MYCRK</name>
<gene>
    <name evidence="2" type="ordered locus">RBRH_00564</name>
</gene>
<feature type="region of interest" description="Disordered" evidence="1">
    <location>
        <begin position="66"/>
        <end position="93"/>
    </location>
</feature>
<evidence type="ECO:0000313" key="2">
    <source>
        <dbReference type="EMBL" id="CBW76642.1"/>
    </source>
</evidence>